<evidence type="ECO:0000259" key="1">
    <source>
        <dbReference type="PROSITE" id="PS50943"/>
    </source>
</evidence>
<dbReference type="SMART" id="SM00530">
    <property type="entry name" value="HTH_XRE"/>
    <property type="match status" value="1"/>
</dbReference>
<dbReference type="RefSeq" id="WP_263469655.1">
    <property type="nucleotide sequence ID" value="NZ_JAMSHA010000001.1"/>
</dbReference>
<dbReference type="Proteomes" id="UP001063475">
    <property type="component" value="Unassembled WGS sequence"/>
</dbReference>
<protein>
    <submittedName>
        <fullName evidence="2">Helix-turn-helix domain-containing protein</fullName>
    </submittedName>
</protein>
<dbReference type="InterPro" id="IPR010982">
    <property type="entry name" value="Lambda_DNA-bd_dom_sf"/>
</dbReference>
<sequence length="118" mass="13292">MILHLSEEIGSRLQEERKRFGMTQGEIAEAIGVVKRTQANYEAGTSDAPASYLSKLAVQFGFDVPYILTGVRTNLSESALNEIEDSLIKQYRIIPEDDQKAIRRFLRAMVDDVVKSSR</sequence>
<dbReference type="SUPFAM" id="SSF47413">
    <property type="entry name" value="lambda repressor-like DNA-binding domains"/>
    <property type="match status" value="1"/>
</dbReference>
<gene>
    <name evidence="2" type="ORF">ND528_03105</name>
</gene>
<dbReference type="PROSITE" id="PS50943">
    <property type="entry name" value="HTH_CROC1"/>
    <property type="match status" value="1"/>
</dbReference>
<evidence type="ECO:0000313" key="3">
    <source>
        <dbReference type="Proteomes" id="UP001063475"/>
    </source>
</evidence>
<keyword evidence="3" id="KW-1185">Reference proteome</keyword>
<dbReference type="InterPro" id="IPR001387">
    <property type="entry name" value="Cro/C1-type_HTH"/>
</dbReference>
<dbReference type="Gene3D" id="1.10.260.40">
    <property type="entry name" value="lambda repressor-like DNA-binding domains"/>
    <property type="match status" value="1"/>
</dbReference>
<name>A0ABT2XPB8_9PSED</name>
<evidence type="ECO:0000313" key="2">
    <source>
        <dbReference type="EMBL" id="MCV2220551.1"/>
    </source>
</evidence>
<proteinExistence type="predicted"/>
<reference evidence="2" key="1">
    <citation type="submission" date="2022-06" db="EMBL/GenBank/DDBJ databases">
        <title>De novo draft assembly of the Pseudomonas mercurotoleraris sp. nov., isolated from the plants rhizosphere.</title>
        <authorList>
            <person name="Robas M."/>
            <person name="Gonzalez D."/>
            <person name="Fernandez V.M."/>
            <person name="Luna L."/>
            <person name="Provanza A."/>
            <person name="Jimenez P.A."/>
        </authorList>
    </citation>
    <scope>NUCLEOTIDE SEQUENCE</scope>
    <source>
        <strain evidence="2">SAICEUPSM</strain>
    </source>
</reference>
<dbReference type="CDD" id="cd00093">
    <property type="entry name" value="HTH_XRE"/>
    <property type="match status" value="1"/>
</dbReference>
<dbReference type="Pfam" id="PF01381">
    <property type="entry name" value="HTH_3"/>
    <property type="match status" value="1"/>
</dbReference>
<organism evidence="2 3">
    <name type="scientific">Pseudomonas mercuritolerans</name>
    <dbReference type="NCBI Taxonomy" id="2951809"/>
    <lineage>
        <taxon>Bacteria</taxon>
        <taxon>Pseudomonadati</taxon>
        <taxon>Pseudomonadota</taxon>
        <taxon>Gammaproteobacteria</taxon>
        <taxon>Pseudomonadales</taxon>
        <taxon>Pseudomonadaceae</taxon>
        <taxon>Pseudomonas</taxon>
    </lineage>
</organism>
<accession>A0ABT2XPB8</accession>
<comment type="caution">
    <text evidence="2">The sequence shown here is derived from an EMBL/GenBank/DDBJ whole genome shotgun (WGS) entry which is preliminary data.</text>
</comment>
<dbReference type="EMBL" id="JAMSHA010000001">
    <property type="protein sequence ID" value="MCV2220551.1"/>
    <property type="molecule type" value="Genomic_DNA"/>
</dbReference>
<feature type="domain" description="HTH cro/C1-type" evidence="1">
    <location>
        <begin position="13"/>
        <end position="67"/>
    </location>
</feature>